<reference evidence="2" key="1">
    <citation type="submission" date="2016-06" db="EMBL/GenBank/DDBJ databases">
        <title>Parallel loss of symbiosis genes in relatives of nitrogen-fixing non-legume Parasponia.</title>
        <authorList>
            <person name="Van Velzen R."/>
            <person name="Holmer R."/>
            <person name="Bu F."/>
            <person name="Rutten L."/>
            <person name="Van Zeijl A."/>
            <person name="Liu W."/>
            <person name="Santuari L."/>
            <person name="Cao Q."/>
            <person name="Sharma T."/>
            <person name="Shen D."/>
            <person name="Roswanjaya Y."/>
            <person name="Wardhani T."/>
            <person name="Kalhor M.S."/>
            <person name="Jansen J."/>
            <person name="Van den Hoogen J."/>
            <person name="Gungor B."/>
            <person name="Hartog M."/>
            <person name="Hontelez J."/>
            <person name="Verver J."/>
            <person name="Yang W.-C."/>
            <person name="Schijlen E."/>
            <person name="Repin R."/>
            <person name="Schilthuizen M."/>
            <person name="Schranz E."/>
            <person name="Heidstra R."/>
            <person name="Miyata K."/>
            <person name="Fedorova E."/>
            <person name="Kohlen W."/>
            <person name="Bisseling T."/>
            <person name="Smit S."/>
            <person name="Geurts R."/>
        </authorList>
    </citation>
    <scope>NUCLEOTIDE SEQUENCE [LARGE SCALE GENOMIC DNA]</scope>
    <source>
        <strain evidence="2">cv. RG33-2</strain>
    </source>
</reference>
<dbReference type="AlphaFoldDB" id="A0A2P5FFN6"/>
<comment type="caution">
    <text evidence="1">The sequence shown here is derived from an EMBL/GenBank/DDBJ whole genome shotgun (WGS) entry which is preliminary data.</text>
</comment>
<proteinExistence type="predicted"/>
<dbReference type="InParanoid" id="A0A2P5FFN6"/>
<accession>A0A2P5FFN6</accession>
<dbReference type="OrthoDB" id="10408360at2759"/>
<name>A0A2P5FFN6_TREOI</name>
<dbReference type="Proteomes" id="UP000237000">
    <property type="component" value="Unassembled WGS sequence"/>
</dbReference>
<evidence type="ECO:0000313" key="2">
    <source>
        <dbReference type="Proteomes" id="UP000237000"/>
    </source>
</evidence>
<protein>
    <submittedName>
        <fullName evidence="1">Uncharacterized protein</fullName>
    </submittedName>
</protein>
<keyword evidence="2" id="KW-1185">Reference proteome</keyword>
<evidence type="ECO:0000313" key="1">
    <source>
        <dbReference type="EMBL" id="PON96615.1"/>
    </source>
</evidence>
<dbReference type="EMBL" id="JXTC01000037">
    <property type="protein sequence ID" value="PON96615.1"/>
    <property type="molecule type" value="Genomic_DNA"/>
</dbReference>
<sequence length="34" mass="3752">MHNDSNSDTCPNGVQWSTLHPAELGRGAKCHMEK</sequence>
<gene>
    <name evidence="1" type="ORF">TorRG33x02_075960</name>
</gene>
<organism evidence="1 2">
    <name type="scientific">Trema orientale</name>
    <name type="common">Charcoal tree</name>
    <name type="synonym">Celtis orientalis</name>
    <dbReference type="NCBI Taxonomy" id="63057"/>
    <lineage>
        <taxon>Eukaryota</taxon>
        <taxon>Viridiplantae</taxon>
        <taxon>Streptophyta</taxon>
        <taxon>Embryophyta</taxon>
        <taxon>Tracheophyta</taxon>
        <taxon>Spermatophyta</taxon>
        <taxon>Magnoliopsida</taxon>
        <taxon>eudicotyledons</taxon>
        <taxon>Gunneridae</taxon>
        <taxon>Pentapetalae</taxon>
        <taxon>rosids</taxon>
        <taxon>fabids</taxon>
        <taxon>Rosales</taxon>
        <taxon>Cannabaceae</taxon>
        <taxon>Trema</taxon>
    </lineage>
</organism>